<evidence type="ECO:0000256" key="1">
    <source>
        <dbReference type="ARBA" id="ARBA00004123"/>
    </source>
</evidence>
<organism evidence="7 8">
    <name type="scientific">Smittium mucronatum</name>
    <dbReference type="NCBI Taxonomy" id="133383"/>
    <lineage>
        <taxon>Eukaryota</taxon>
        <taxon>Fungi</taxon>
        <taxon>Fungi incertae sedis</taxon>
        <taxon>Zoopagomycota</taxon>
        <taxon>Kickxellomycotina</taxon>
        <taxon>Harpellomycetes</taxon>
        <taxon>Harpellales</taxon>
        <taxon>Legeriomycetaceae</taxon>
        <taxon>Smittium</taxon>
    </lineage>
</organism>
<evidence type="ECO:0000256" key="4">
    <source>
        <dbReference type="ARBA" id="ARBA00023242"/>
    </source>
</evidence>
<evidence type="ECO:0000256" key="6">
    <source>
        <dbReference type="SAM" id="MobiDB-lite"/>
    </source>
</evidence>
<comment type="similarity">
    <text evidence="5">Belongs to the Fanconi anemia protein FANCD2 family.</text>
</comment>
<protein>
    <submittedName>
        <fullName evidence="7">Fanconi anemia group D2 protein-like protein</fullName>
    </submittedName>
</protein>
<dbReference type="GO" id="GO:0005634">
    <property type="term" value="C:nucleus"/>
    <property type="evidence" value="ECO:0007669"/>
    <property type="project" value="UniProtKB-SubCell"/>
</dbReference>
<feature type="compositionally biased region" description="Basic and acidic residues" evidence="6">
    <location>
        <begin position="707"/>
        <end position="717"/>
    </location>
</feature>
<evidence type="ECO:0000256" key="2">
    <source>
        <dbReference type="ARBA" id="ARBA00022499"/>
    </source>
</evidence>
<dbReference type="GO" id="GO:1990918">
    <property type="term" value="P:double-strand break repair involved in meiotic recombination"/>
    <property type="evidence" value="ECO:0007669"/>
    <property type="project" value="TreeGrafter"/>
</dbReference>
<evidence type="ECO:0000256" key="5">
    <source>
        <dbReference type="ARBA" id="ARBA00093456"/>
    </source>
</evidence>
<reference evidence="7 8" key="1">
    <citation type="journal article" date="2016" name="Mol. Biol. Evol.">
        <title>Genome-Wide Survey of Gut Fungi (Harpellales) Reveals the First Horizontally Transferred Ubiquitin Gene from a Mosquito Host.</title>
        <authorList>
            <person name="Wang Y."/>
            <person name="White M.M."/>
            <person name="Kvist S."/>
            <person name="Moncalvo J.M."/>
        </authorList>
    </citation>
    <scope>NUCLEOTIDE SEQUENCE [LARGE SCALE GENOMIC DNA]</scope>
    <source>
        <strain evidence="7 8">ALG-7-W6</strain>
    </source>
</reference>
<dbReference type="EMBL" id="LSSL01000611">
    <property type="protein sequence ID" value="OLY84117.1"/>
    <property type="molecule type" value="Genomic_DNA"/>
</dbReference>
<evidence type="ECO:0000313" key="8">
    <source>
        <dbReference type="Proteomes" id="UP000187455"/>
    </source>
</evidence>
<dbReference type="PANTHER" id="PTHR32086:SF0">
    <property type="entry name" value="FANCONI ANEMIA GROUP D2 PROTEIN"/>
    <property type="match status" value="1"/>
</dbReference>
<dbReference type="GO" id="GO:0031573">
    <property type="term" value="P:mitotic intra-S DNA damage checkpoint signaling"/>
    <property type="evidence" value="ECO:0007669"/>
    <property type="project" value="TreeGrafter"/>
</dbReference>
<feature type="compositionally biased region" description="Acidic residues" evidence="6">
    <location>
        <begin position="718"/>
        <end position="732"/>
    </location>
</feature>
<keyword evidence="2" id="KW-1017">Isopeptide bond</keyword>
<feature type="region of interest" description="Disordered" evidence="6">
    <location>
        <begin position="696"/>
        <end position="732"/>
    </location>
</feature>
<evidence type="ECO:0000256" key="3">
    <source>
        <dbReference type="ARBA" id="ARBA00022843"/>
    </source>
</evidence>
<keyword evidence="8" id="KW-1185">Reference proteome</keyword>
<name>A0A1R0H4R2_9FUNG</name>
<comment type="subcellular location">
    <subcellularLocation>
        <location evidence="1">Nucleus</location>
    </subcellularLocation>
</comment>
<dbReference type="OrthoDB" id="27031at2759"/>
<dbReference type="PANTHER" id="PTHR32086">
    <property type="entry name" value="FANCONI ANEMIA GROUP D2 PROTEIN"/>
    <property type="match status" value="1"/>
</dbReference>
<dbReference type="GO" id="GO:0000793">
    <property type="term" value="C:condensed chromosome"/>
    <property type="evidence" value="ECO:0007669"/>
    <property type="project" value="TreeGrafter"/>
</dbReference>
<dbReference type="AlphaFoldDB" id="A0A1R0H4R2"/>
<evidence type="ECO:0000313" key="7">
    <source>
        <dbReference type="EMBL" id="OLY84117.1"/>
    </source>
</evidence>
<sequence length="732" mass="82646">MAFDELANLVDSTKLHPQLQSWMAENIANSFAEAFLSSLSEIESRKKGPYKRLLTLFQEKESEVVLDIYGLLIGDNIQGIHSALVQTPLTDNQEKSYSFRNLSGNVACCLFPLFRFMQVCEKINNCGSLADIDAVIGCGIILPSSHMDFENEFEVRSDLTKTFVHNITDQSEPYQVMIGSSLFLVCNWFRELINAFGSQKSSNLKLKSLNRLNQLALIEDLLTNLSQRVLFDPIELGIVTPIGNVCSVPTLSTQDPWKSSIDENYQISIGDSQADQSFADSSVLEHTNLKKSKPRKRVSGGNSASVNSWKSYRRDMNPSVYDFVYESVLIPNLEPYSEVFSEMNISANALILIMEELRSYLDVDKVDNIPKIQIGDWSVLRGILLSSKTADSKSIHSFSLKVLSIRAFDYLFQFSQRFEADSNSILLIQFLQSILYVSKVDLPNLENNGTITSNQPYEDSVRALGKISGNFLKSKESSFQKTEIEFLIKLFIESNYEQPHIVMGELVNVVLAEYGDVESNSENDFHTLNNETASIYIKSIFVSLSTQFSILPGRKNDDKIKVLYELCRIFQMILFQGKRLSDLKGVLTTCLRFGHHCIDIFTKKVLPYLELVFMEHKEDIVTSLICLQKATRTLQIFCGHSKVVRDLRLTKIVPMVRRSLEAVILRVKFLLKNNNILSTFEIGVLKHRSIDGEEVSSQIPLINSSPDESHKRSHSSESESESDAVSADDESS</sequence>
<dbReference type="Pfam" id="PF14631">
    <property type="entry name" value="FancD2"/>
    <property type="match status" value="2"/>
</dbReference>
<dbReference type="GO" id="GO:0070182">
    <property type="term" value="F:DNA polymerase binding"/>
    <property type="evidence" value="ECO:0007669"/>
    <property type="project" value="TreeGrafter"/>
</dbReference>
<dbReference type="GO" id="GO:0007129">
    <property type="term" value="P:homologous chromosome pairing at meiosis"/>
    <property type="evidence" value="ECO:0007669"/>
    <property type="project" value="TreeGrafter"/>
</dbReference>
<keyword evidence="3" id="KW-0832">Ubl conjugation</keyword>
<accession>A0A1R0H4R2</accession>
<dbReference type="GO" id="GO:0036297">
    <property type="term" value="P:interstrand cross-link repair"/>
    <property type="evidence" value="ECO:0007669"/>
    <property type="project" value="TreeGrafter"/>
</dbReference>
<dbReference type="STRING" id="133383.A0A1R0H4R2"/>
<dbReference type="Proteomes" id="UP000187455">
    <property type="component" value="Unassembled WGS sequence"/>
</dbReference>
<comment type="caution">
    <text evidence="7">The sequence shown here is derived from an EMBL/GenBank/DDBJ whole genome shotgun (WGS) entry which is preliminary data.</text>
</comment>
<proteinExistence type="inferred from homology"/>
<keyword evidence="4" id="KW-0539">Nucleus</keyword>
<gene>
    <name evidence="7" type="ORF">AYI68_g1728</name>
</gene>
<dbReference type="InterPro" id="IPR029448">
    <property type="entry name" value="FANCD2"/>
</dbReference>
<feature type="compositionally biased region" description="Polar residues" evidence="6">
    <location>
        <begin position="696"/>
        <end position="706"/>
    </location>
</feature>